<protein>
    <submittedName>
        <fullName evidence="2">Cilia and flagella associated protein 276</fullName>
    </submittedName>
</protein>
<dbReference type="InterPro" id="IPR022179">
    <property type="entry name" value="CFAP276"/>
</dbReference>
<reference evidence="2" key="1">
    <citation type="submission" date="2025-08" db="UniProtKB">
        <authorList>
            <consortium name="Ensembl"/>
        </authorList>
    </citation>
    <scope>IDENTIFICATION</scope>
</reference>
<evidence type="ECO:0000313" key="3">
    <source>
        <dbReference type="Proteomes" id="UP000694421"/>
    </source>
</evidence>
<feature type="compositionally biased region" description="Polar residues" evidence="1">
    <location>
        <begin position="15"/>
        <end position="27"/>
    </location>
</feature>
<evidence type="ECO:0000313" key="2">
    <source>
        <dbReference type="Ensembl" id="ENSSMRP00000023839.1"/>
    </source>
</evidence>
<dbReference type="GO" id="GO:0030317">
    <property type="term" value="P:flagellated sperm motility"/>
    <property type="evidence" value="ECO:0007669"/>
    <property type="project" value="Ensembl"/>
</dbReference>
<dbReference type="Pfam" id="PF12494">
    <property type="entry name" value="DUF3695"/>
    <property type="match status" value="1"/>
</dbReference>
<dbReference type="AlphaFoldDB" id="A0A8D0KK72"/>
<dbReference type="GO" id="GO:0036126">
    <property type="term" value="C:sperm flagellum"/>
    <property type="evidence" value="ECO:0007669"/>
    <property type="project" value="Ensembl"/>
</dbReference>
<organism evidence="2 3">
    <name type="scientific">Salvator merianae</name>
    <name type="common">Argentine black and white tegu</name>
    <name type="synonym">Tupinambis merianae</name>
    <dbReference type="NCBI Taxonomy" id="96440"/>
    <lineage>
        <taxon>Eukaryota</taxon>
        <taxon>Metazoa</taxon>
        <taxon>Chordata</taxon>
        <taxon>Craniata</taxon>
        <taxon>Vertebrata</taxon>
        <taxon>Euteleostomi</taxon>
        <taxon>Lepidosauria</taxon>
        <taxon>Squamata</taxon>
        <taxon>Bifurcata</taxon>
        <taxon>Unidentata</taxon>
        <taxon>Episquamata</taxon>
        <taxon>Laterata</taxon>
        <taxon>Teiioidea</taxon>
        <taxon>Teiidae</taxon>
        <taxon>Salvator</taxon>
    </lineage>
</organism>
<dbReference type="GeneTree" id="ENSGT01030000234625"/>
<dbReference type="GO" id="GO:0160112">
    <property type="term" value="C:axonemal B tubule inner sheath"/>
    <property type="evidence" value="ECO:0007669"/>
    <property type="project" value="Ensembl"/>
</dbReference>
<reference evidence="2" key="2">
    <citation type="submission" date="2025-09" db="UniProtKB">
        <authorList>
            <consortium name="Ensembl"/>
        </authorList>
    </citation>
    <scope>IDENTIFICATION</scope>
</reference>
<feature type="region of interest" description="Disordered" evidence="1">
    <location>
        <begin position="1"/>
        <end position="42"/>
    </location>
</feature>
<evidence type="ECO:0000256" key="1">
    <source>
        <dbReference type="SAM" id="MobiDB-lite"/>
    </source>
</evidence>
<proteinExistence type="predicted"/>
<name>A0A8D0KK72_SALMN</name>
<dbReference type="Ensembl" id="ENSSMRT00000027929.1">
    <property type="protein sequence ID" value="ENSSMRP00000023839.1"/>
    <property type="gene ID" value="ENSSMRG00000018497.1"/>
</dbReference>
<keyword evidence="3" id="KW-1185">Reference proteome</keyword>
<dbReference type="Proteomes" id="UP000694421">
    <property type="component" value="Unplaced"/>
</dbReference>
<dbReference type="OMA" id="QWINPKK"/>
<accession>A0A8D0KK72</accession>
<sequence length="193" mass="21974">MPTRDPFSFPHYENENNCTGNNSTSEKGQYAMPSHHAQQPDPWNRLHATRTLASIRREVWFSEPQVIRDSLDFNLSALYNHHEDLLKDKSEVVLHKETLFDSHGALKGFEPEKKCTVSSIYRPSSRAPKGFELAKDYVESSVHRPCSRGICVRHWVNPVKESIHSIEGAIESPHTAATNSGYSRKENGGIFYH</sequence>